<name>A0AAU7X7Z9_9HYPH</name>
<feature type="transmembrane region" description="Helical" evidence="1">
    <location>
        <begin position="281"/>
        <end position="300"/>
    </location>
</feature>
<dbReference type="EMBL" id="CP158568">
    <property type="protein sequence ID" value="XBY44160.1"/>
    <property type="molecule type" value="Genomic_DNA"/>
</dbReference>
<dbReference type="PANTHER" id="PTHR23028:SF131">
    <property type="entry name" value="BLR2367 PROTEIN"/>
    <property type="match status" value="1"/>
</dbReference>
<feature type="domain" description="Acyltransferase 3" evidence="2">
    <location>
        <begin position="4"/>
        <end position="300"/>
    </location>
</feature>
<accession>A0AAU7X7Z9</accession>
<feature type="transmembrane region" description="Helical" evidence="1">
    <location>
        <begin position="191"/>
        <end position="211"/>
    </location>
</feature>
<evidence type="ECO:0000256" key="1">
    <source>
        <dbReference type="SAM" id="Phobius"/>
    </source>
</evidence>
<keyword evidence="3" id="KW-0012">Acyltransferase</keyword>
<dbReference type="GO" id="GO:0016020">
    <property type="term" value="C:membrane"/>
    <property type="evidence" value="ECO:0007669"/>
    <property type="project" value="TreeGrafter"/>
</dbReference>
<feature type="transmembrane region" description="Helical" evidence="1">
    <location>
        <begin position="341"/>
        <end position="361"/>
    </location>
</feature>
<protein>
    <submittedName>
        <fullName evidence="3">Acyltransferase</fullName>
        <ecNumber evidence="3">2.3.-.-</ecNumber>
    </submittedName>
</protein>
<dbReference type="EC" id="2.3.-.-" evidence="3"/>
<dbReference type="AlphaFoldDB" id="A0AAU7X7Z9"/>
<keyword evidence="1" id="KW-1133">Transmembrane helix</keyword>
<feature type="transmembrane region" description="Helical" evidence="1">
    <location>
        <begin position="167"/>
        <end position="185"/>
    </location>
</feature>
<dbReference type="PANTHER" id="PTHR23028">
    <property type="entry name" value="ACETYLTRANSFERASE"/>
    <property type="match status" value="1"/>
</dbReference>
<reference evidence="3" key="1">
    <citation type="submission" date="2024-06" db="EMBL/GenBank/DDBJ databases">
        <title>Methylostella associata gen. nov., sp. nov., a novel Ancalomicrobiaceae-affiliated facultatively methylotrophic bacteria that feed on methanotrophs of the genus Methylococcus.</title>
        <authorList>
            <person name="Saltykova V."/>
            <person name="Danilova O.V."/>
            <person name="Oshkin I.Y."/>
            <person name="Belova S.E."/>
            <person name="Pimenov N.V."/>
            <person name="Dedysh S.N."/>
        </authorList>
    </citation>
    <scope>NUCLEOTIDE SEQUENCE</scope>
    <source>
        <strain evidence="3">S20</strain>
    </source>
</reference>
<dbReference type="GO" id="GO:0000271">
    <property type="term" value="P:polysaccharide biosynthetic process"/>
    <property type="evidence" value="ECO:0007669"/>
    <property type="project" value="TreeGrafter"/>
</dbReference>
<feature type="transmembrane region" description="Helical" evidence="1">
    <location>
        <begin position="78"/>
        <end position="98"/>
    </location>
</feature>
<dbReference type="Pfam" id="PF01757">
    <property type="entry name" value="Acyl_transf_3"/>
    <property type="match status" value="1"/>
</dbReference>
<dbReference type="KEGG" id="mflg:ABS361_19275"/>
<organism evidence="3">
    <name type="scientific">Methyloraptor flagellatus</name>
    <dbReference type="NCBI Taxonomy" id="3162530"/>
    <lineage>
        <taxon>Bacteria</taxon>
        <taxon>Pseudomonadati</taxon>
        <taxon>Pseudomonadota</taxon>
        <taxon>Alphaproteobacteria</taxon>
        <taxon>Hyphomicrobiales</taxon>
        <taxon>Ancalomicrobiaceae</taxon>
        <taxon>Methyloraptor</taxon>
    </lineage>
</organism>
<feature type="transmembrane region" description="Helical" evidence="1">
    <location>
        <begin position="139"/>
        <end position="160"/>
    </location>
</feature>
<dbReference type="GO" id="GO:0016747">
    <property type="term" value="F:acyltransferase activity, transferring groups other than amino-acyl groups"/>
    <property type="evidence" value="ECO:0007669"/>
    <property type="project" value="InterPro"/>
</dbReference>
<keyword evidence="1" id="KW-0472">Membrane</keyword>
<dbReference type="InterPro" id="IPR002656">
    <property type="entry name" value="Acyl_transf_3_dom"/>
</dbReference>
<feature type="transmembrane region" description="Helical" evidence="1">
    <location>
        <begin position="37"/>
        <end position="57"/>
    </location>
</feature>
<feature type="transmembrane region" description="Helical" evidence="1">
    <location>
        <begin position="249"/>
        <end position="269"/>
    </location>
</feature>
<proteinExistence type="predicted"/>
<evidence type="ECO:0000259" key="2">
    <source>
        <dbReference type="Pfam" id="PF01757"/>
    </source>
</evidence>
<sequence length="392" mass="42111">MRYRALDGWRGLSALGVALFHLNALGHFSALGFVQNSFLLVDFFFVLSGFVITRASADTLGAGRGAGPFLVRRFGRVYPLHFVMLAAFLAMECLKLWASRHGAVLNTPPFAEAKSLATLPSNLLMIQSLGFYEHPTWNFPAWSISVEFWTYVVFALVSVATAGRTRTWFLAGLMVGSWAVVAMFSRHGQEVMADLGFFRCLSGFLAGHFVARIADRLPRPGRFGTLVEVGATVLAVGFVSVAGTSALGFAAPLVFAAVVAVFAAEAGALSRWLSTAPLQALGAWSFAIYMLHVFVLENLIGRVVVIAERHFGVALIGVGHDPLGGADYPLILLGGRFEVDLLAIGYLAVVILLAAVAHRVVEIPARTAFRRLADGRLRFGTARAAGEPRASA</sequence>
<gene>
    <name evidence="3" type="ORF">ABS361_19275</name>
</gene>
<evidence type="ECO:0000313" key="3">
    <source>
        <dbReference type="EMBL" id="XBY44160.1"/>
    </source>
</evidence>
<feature type="transmembrane region" description="Helical" evidence="1">
    <location>
        <begin position="12"/>
        <end position="31"/>
    </location>
</feature>
<keyword evidence="1" id="KW-0812">Transmembrane</keyword>
<keyword evidence="3" id="KW-0808">Transferase</keyword>
<dbReference type="RefSeq" id="WP_407049254.1">
    <property type="nucleotide sequence ID" value="NZ_CP158568.1"/>
</dbReference>
<dbReference type="InterPro" id="IPR050879">
    <property type="entry name" value="Acyltransferase_3"/>
</dbReference>
<feature type="transmembrane region" description="Helical" evidence="1">
    <location>
        <begin position="223"/>
        <end position="243"/>
    </location>
</feature>